<evidence type="ECO:0000313" key="7">
    <source>
        <dbReference type="Proteomes" id="UP001500218"/>
    </source>
</evidence>
<feature type="active site" description="Proton donor" evidence="4">
    <location>
        <position position="122"/>
    </location>
</feature>
<comment type="subunit">
    <text evidence="4">Homohexamer; trimer of dimers.</text>
</comment>
<dbReference type="InterPro" id="IPR000182">
    <property type="entry name" value="GNAT_dom"/>
</dbReference>
<dbReference type="PANTHER" id="PTHR37817:SF1">
    <property type="entry name" value="N-ACETYLTRANSFERASE EIS"/>
    <property type="match status" value="1"/>
</dbReference>
<comment type="similarity">
    <text evidence="1 4">Belongs to the acetyltransferase Eis family.</text>
</comment>
<gene>
    <name evidence="6" type="ORF">GCM10009682_56820</name>
</gene>
<dbReference type="InterPro" id="IPR022902">
    <property type="entry name" value="NAcTrfase_Eis"/>
</dbReference>
<dbReference type="InterPro" id="IPR016181">
    <property type="entry name" value="Acyl_CoA_acyltransferase"/>
</dbReference>
<evidence type="ECO:0000256" key="3">
    <source>
        <dbReference type="ARBA" id="ARBA00023315"/>
    </source>
</evidence>
<keyword evidence="3 4" id="KW-0012">Acyltransferase</keyword>
<dbReference type="NCBIfam" id="NF002367">
    <property type="entry name" value="PRK01346.1-4"/>
    <property type="match status" value="1"/>
</dbReference>
<organism evidence="6 7">
    <name type="scientific">Luedemannella flava</name>
    <dbReference type="NCBI Taxonomy" id="349316"/>
    <lineage>
        <taxon>Bacteria</taxon>
        <taxon>Bacillati</taxon>
        <taxon>Actinomycetota</taxon>
        <taxon>Actinomycetes</taxon>
        <taxon>Micromonosporales</taxon>
        <taxon>Micromonosporaceae</taxon>
        <taxon>Luedemannella</taxon>
    </lineage>
</organism>
<dbReference type="SUPFAM" id="SSF55729">
    <property type="entry name" value="Acyl-CoA N-acyltransferases (Nat)"/>
    <property type="match status" value="1"/>
</dbReference>
<name>A0ABN2MKU2_9ACTN</name>
<dbReference type="InterPro" id="IPR051554">
    <property type="entry name" value="Acetyltransferase_Eis"/>
</dbReference>
<proteinExistence type="inferred from homology"/>
<dbReference type="Gene3D" id="3.40.630.30">
    <property type="match status" value="2"/>
</dbReference>
<feature type="binding site" evidence="4">
    <location>
        <begin position="81"/>
        <end position="83"/>
    </location>
    <ligand>
        <name>acetyl-CoA</name>
        <dbReference type="ChEBI" id="CHEBI:57288"/>
    </ligand>
</feature>
<dbReference type="Pfam" id="PF13530">
    <property type="entry name" value="SCP2_2"/>
    <property type="match status" value="1"/>
</dbReference>
<evidence type="ECO:0000313" key="6">
    <source>
        <dbReference type="EMBL" id="GAA1830802.1"/>
    </source>
</evidence>
<dbReference type="RefSeq" id="WP_344138950.1">
    <property type="nucleotide sequence ID" value="NZ_BAAALT010000266.1"/>
</dbReference>
<feature type="binding site" evidence="4">
    <location>
        <begin position="117"/>
        <end position="118"/>
    </location>
    <ligand>
        <name>acetyl-CoA</name>
        <dbReference type="ChEBI" id="CHEBI:57288"/>
    </ligand>
</feature>
<accession>A0ABN2MKU2</accession>
<dbReference type="Pfam" id="PF17668">
    <property type="entry name" value="Acetyltransf_17"/>
    <property type="match status" value="1"/>
</dbReference>
<dbReference type="InterPro" id="IPR036527">
    <property type="entry name" value="SCP2_sterol-bd_dom_sf"/>
</dbReference>
<dbReference type="Proteomes" id="UP001500218">
    <property type="component" value="Unassembled WGS sequence"/>
</dbReference>
<dbReference type="EMBL" id="BAAALT010000266">
    <property type="protein sequence ID" value="GAA1830802.1"/>
    <property type="molecule type" value="Genomic_DNA"/>
</dbReference>
<reference evidence="6 7" key="1">
    <citation type="journal article" date="2019" name="Int. J. Syst. Evol. Microbiol.">
        <title>The Global Catalogue of Microorganisms (GCM) 10K type strain sequencing project: providing services to taxonomists for standard genome sequencing and annotation.</title>
        <authorList>
            <consortium name="The Broad Institute Genomics Platform"/>
            <consortium name="The Broad Institute Genome Sequencing Center for Infectious Disease"/>
            <person name="Wu L."/>
            <person name="Ma J."/>
        </authorList>
    </citation>
    <scope>NUCLEOTIDE SEQUENCE [LARGE SCALE GENOMIC DNA]</scope>
    <source>
        <strain evidence="6 7">JCM 13250</strain>
    </source>
</reference>
<evidence type="ECO:0000256" key="2">
    <source>
        <dbReference type="ARBA" id="ARBA00022679"/>
    </source>
</evidence>
<dbReference type="PROSITE" id="PS51186">
    <property type="entry name" value="GNAT"/>
    <property type="match status" value="1"/>
</dbReference>
<dbReference type="SUPFAM" id="SSF55718">
    <property type="entry name" value="SCP-like"/>
    <property type="match status" value="1"/>
</dbReference>
<evidence type="ECO:0000256" key="4">
    <source>
        <dbReference type="HAMAP-Rule" id="MF_01812"/>
    </source>
</evidence>
<feature type="binding site" evidence="4">
    <location>
        <begin position="89"/>
        <end position="94"/>
    </location>
    <ligand>
        <name>acetyl-CoA</name>
        <dbReference type="ChEBI" id="CHEBI:57288"/>
    </ligand>
</feature>
<dbReference type="Gene3D" id="3.30.1050.10">
    <property type="entry name" value="SCP2 sterol-binding domain"/>
    <property type="match status" value="1"/>
</dbReference>
<evidence type="ECO:0000259" key="5">
    <source>
        <dbReference type="PROSITE" id="PS51186"/>
    </source>
</evidence>
<dbReference type="InterPro" id="IPR025559">
    <property type="entry name" value="Eis_dom"/>
</dbReference>
<dbReference type="InterPro" id="IPR041380">
    <property type="entry name" value="Acetyltransf_17"/>
</dbReference>
<feature type="domain" description="N-acetyltransferase" evidence="5">
    <location>
        <begin position="4"/>
        <end position="150"/>
    </location>
</feature>
<evidence type="ECO:0000256" key="1">
    <source>
        <dbReference type="ARBA" id="ARBA00009213"/>
    </source>
</evidence>
<protein>
    <submittedName>
        <fullName evidence="6">GNAT family N-acetyltransferase</fullName>
    </submittedName>
</protein>
<dbReference type="HAMAP" id="MF_01812">
    <property type="entry name" value="Eis"/>
    <property type="match status" value="1"/>
</dbReference>
<feature type="active site" description="Proton acceptor; via carboxylate" evidence="4">
    <location>
        <position position="407"/>
    </location>
</feature>
<keyword evidence="7" id="KW-1185">Reference proteome</keyword>
<dbReference type="PANTHER" id="PTHR37817">
    <property type="entry name" value="N-ACETYLTRANSFERASE EIS"/>
    <property type="match status" value="1"/>
</dbReference>
<keyword evidence="2 4" id="KW-0808">Transferase</keyword>
<sequence>MPDFDISTAKPDDWSTLVRMLSLSFLEEVDDEIAAAEGHTFEPDRTLLARRGGELIGSAGVFTRRLAVPGATVACGHVTQVGVAAHARRQGVLTALKRTQLADIRAAGEPVAALWASEGRIYQRFGYGLAARRLSLEIDAREVVITVPADPAVTVRGAVPAEVRDTLARVFDAAWPDRPGWSQRHETTWSYRLADPSARRDGASPLRAVLAGRGGDVVGYALYRTRSDWDSAGPRGAVSIVELVAPTPGAYVALWRHLLGFDLTRTTGWWCAASDEPLLRMVNEPRRLGAGIGDSLWVRLVDVPTALAARRYAAPVDLVLDVTDEIFPENARRWRLVGGPDGATCEPTTDAADLSLDVKALGSAYLGDPSLGPLAQAGLVVEERAGAVARASAGFGWHRAPHGIEVF</sequence>
<dbReference type="Pfam" id="PF13527">
    <property type="entry name" value="Acetyltransf_9"/>
    <property type="match status" value="1"/>
</dbReference>
<comment type="caution">
    <text evidence="6">The sequence shown here is derived from an EMBL/GenBank/DDBJ whole genome shotgun (WGS) entry which is preliminary data.</text>
</comment>